<name>A0ABX6BPF2_9ACTN</name>
<dbReference type="PANTHER" id="PTHR42742">
    <property type="entry name" value="TRANSCRIPTIONAL REPRESSOR MPRA"/>
    <property type="match status" value="1"/>
</dbReference>
<evidence type="ECO:0000256" key="1">
    <source>
        <dbReference type="ARBA" id="ARBA00022723"/>
    </source>
</evidence>
<dbReference type="InterPro" id="IPR014710">
    <property type="entry name" value="RmlC-like_jellyroll"/>
</dbReference>
<dbReference type="Gene3D" id="2.60.120.10">
    <property type="entry name" value="Jelly Rolls"/>
    <property type="match status" value="1"/>
</dbReference>
<dbReference type="SUPFAM" id="SSF51182">
    <property type="entry name" value="RmlC-like cupins"/>
    <property type="match status" value="1"/>
</dbReference>
<gene>
    <name evidence="4" type="ORF">CP977_31280</name>
</gene>
<organism evidence="4 5">
    <name type="scientific">Streptomyces cinereoruber</name>
    <dbReference type="NCBI Taxonomy" id="67260"/>
    <lineage>
        <taxon>Bacteria</taxon>
        <taxon>Bacillati</taxon>
        <taxon>Actinomycetota</taxon>
        <taxon>Actinomycetes</taxon>
        <taxon>Kitasatosporales</taxon>
        <taxon>Streptomycetaceae</taxon>
        <taxon>Streptomyces</taxon>
    </lineage>
</organism>
<dbReference type="CDD" id="cd07010">
    <property type="entry name" value="cupin_PMI_type_I_N_bac"/>
    <property type="match status" value="1"/>
</dbReference>
<proteinExistence type="predicted"/>
<dbReference type="InterPro" id="IPR046457">
    <property type="entry name" value="PMI_typeI_cat"/>
</dbReference>
<evidence type="ECO:0000313" key="5">
    <source>
        <dbReference type="Proteomes" id="UP000326029"/>
    </source>
</evidence>
<dbReference type="PANTHER" id="PTHR42742:SF3">
    <property type="entry name" value="FRUCTOKINASE"/>
    <property type="match status" value="1"/>
</dbReference>
<evidence type="ECO:0000313" key="4">
    <source>
        <dbReference type="EMBL" id="QEV37149.1"/>
    </source>
</evidence>
<keyword evidence="2" id="KW-0862">Zinc</keyword>
<dbReference type="EMBL" id="CP023693">
    <property type="protein sequence ID" value="QEV37149.1"/>
    <property type="molecule type" value="Genomic_DNA"/>
</dbReference>
<sequence>MSPLRLTVTARSLVFGGHAIARRLGKTGVPDRSVAETWECSDVEGAGSVVADGPLAGVPLRQVVADHPEALMGAGWSGPYFPVLTKFIDAAGTLPVHLHADDETARRLERQPHGKTEAWHILDAAPGATALCGVKEGVTADRLRAALEAQDFDAVLRRLPVRAGETLYVPGGTPHSFGPDTLVYEIEQTSDIQQHAMRWNMEDGSPVGDAEFGANLDMLMRQVDLETRPDFTPGLGIAVDDGVERVFLCAGPYFALERWRAGTAEPLRHSFATAQILSNAGAPVRVRTGTWSGELGRAETLLLPAVCEEVEITGPADVLFGYLPDLDRDVRRPLLDAGHPPRIIATLGAGAPARKRARPVPCDRP</sequence>
<evidence type="ECO:0000259" key="3">
    <source>
        <dbReference type="Pfam" id="PF20511"/>
    </source>
</evidence>
<dbReference type="InterPro" id="IPR051804">
    <property type="entry name" value="Carb_Metab_Reg_Kinase/Isom"/>
</dbReference>
<protein>
    <submittedName>
        <fullName evidence="4">Mannose-6-phosphate isomerase</fullName>
    </submittedName>
</protein>
<reference evidence="4 5" key="1">
    <citation type="submission" date="2017-09" db="EMBL/GenBank/DDBJ databases">
        <authorList>
            <person name="Lee N."/>
            <person name="Cho B.-K."/>
        </authorList>
    </citation>
    <scope>NUCLEOTIDE SEQUENCE [LARGE SCALE GENOMIC DNA]</scope>
    <source>
        <strain evidence="4 5">ATCC 19740</strain>
    </source>
</reference>
<dbReference type="Proteomes" id="UP000326029">
    <property type="component" value="Chromosome"/>
</dbReference>
<keyword evidence="4" id="KW-0413">Isomerase</keyword>
<dbReference type="PIRSF" id="PIRSF036894">
    <property type="entry name" value="PMI_Firm_short"/>
    <property type="match status" value="1"/>
</dbReference>
<keyword evidence="5" id="KW-1185">Reference proteome</keyword>
<dbReference type="Pfam" id="PF20511">
    <property type="entry name" value="PMI_typeI_cat"/>
    <property type="match status" value="1"/>
</dbReference>
<evidence type="ECO:0000256" key="2">
    <source>
        <dbReference type="ARBA" id="ARBA00022833"/>
    </source>
</evidence>
<keyword evidence="1" id="KW-0479">Metal-binding</keyword>
<feature type="domain" description="Phosphomannose isomerase type I catalytic" evidence="3">
    <location>
        <begin position="5"/>
        <end position="111"/>
    </location>
</feature>
<dbReference type="InterPro" id="IPR011051">
    <property type="entry name" value="RmlC_Cupin_sf"/>
</dbReference>
<dbReference type="GO" id="GO:0016853">
    <property type="term" value="F:isomerase activity"/>
    <property type="evidence" value="ECO:0007669"/>
    <property type="project" value="UniProtKB-KW"/>
</dbReference>
<dbReference type="InterPro" id="IPR014628">
    <property type="entry name" value="Man6P_isomerase_Firm_short"/>
</dbReference>
<accession>A0ABX6BPF2</accession>